<organism evidence="2 3">
    <name type="scientific">Streptomyces liliiviolaceus</name>
    <dbReference type="NCBI Taxonomy" id="2823109"/>
    <lineage>
        <taxon>Bacteria</taxon>
        <taxon>Bacillati</taxon>
        <taxon>Actinomycetota</taxon>
        <taxon>Actinomycetes</taxon>
        <taxon>Kitasatosporales</taxon>
        <taxon>Streptomycetaceae</taxon>
        <taxon>Streptomyces</taxon>
    </lineage>
</organism>
<name>A0A940YAN9_9ACTN</name>
<evidence type="ECO:0000313" key="3">
    <source>
        <dbReference type="Proteomes" id="UP000677413"/>
    </source>
</evidence>
<gene>
    <name evidence="2" type="ORF">J8N05_46975</name>
</gene>
<evidence type="ECO:0000313" key="2">
    <source>
        <dbReference type="EMBL" id="MBQ0855705.1"/>
    </source>
</evidence>
<dbReference type="Proteomes" id="UP000677413">
    <property type="component" value="Unassembled WGS sequence"/>
</dbReference>
<reference evidence="2 3" key="1">
    <citation type="submission" date="2021-04" db="EMBL/GenBank/DDBJ databases">
        <authorList>
            <person name="Tang X."/>
            <person name="Zhou X."/>
            <person name="Chen X."/>
            <person name="Cernava T."/>
            <person name="Zhang C."/>
        </authorList>
    </citation>
    <scope>NUCLEOTIDE SEQUENCE [LARGE SCALE GENOMIC DNA]</scope>
    <source>
        <strain evidence="2 3">BH-SS-21</strain>
        <plasmid evidence="2">p1</plasmid>
    </source>
</reference>
<geneLocation type="plasmid" evidence="2">
    <name>p1</name>
</geneLocation>
<feature type="region of interest" description="Disordered" evidence="1">
    <location>
        <begin position="52"/>
        <end position="98"/>
    </location>
</feature>
<keyword evidence="3" id="KW-1185">Reference proteome</keyword>
<dbReference type="RefSeq" id="WP_210894670.1">
    <property type="nucleotide sequence ID" value="NZ_JAGPYQ010000004.1"/>
</dbReference>
<proteinExistence type="predicted"/>
<dbReference type="EMBL" id="JAGPYQ010000004">
    <property type="protein sequence ID" value="MBQ0855705.1"/>
    <property type="molecule type" value="Genomic_DNA"/>
</dbReference>
<dbReference type="AlphaFoldDB" id="A0A940YAN9"/>
<evidence type="ECO:0000256" key="1">
    <source>
        <dbReference type="SAM" id="MobiDB-lite"/>
    </source>
</evidence>
<keyword evidence="2" id="KW-0614">Plasmid</keyword>
<comment type="caution">
    <text evidence="2">The sequence shown here is derived from an EMBL/GenBank/DDBJ whole genome shotgun (WGS) entry which is preliminary data.</text>
</comment>
<accession>A0A940YAN9</accession>
<protein>
    <submittedName>
        <fullName evidence="2">Uncharacterized protein</fullName>
    </submittedName>
</protein>
<sequence>MTPCYRLILSVTALLLFTALTIFMLREGQPTGAISTAILAIVVGVQQLSQTFDRPARSEHRPQTGDDRIDGSSGTLAVMAAPAPKDEPGSDAGQRPAA</sequence>
<feature type="compositionally biased region" description="Basic and acidic residues" evidence="1">
    <location>
        <begin position="54"/>
        <end position="70"/>
    </location>
</feature>